<dbReference type="InterPro" id="IPR015943">
    <property type="entry name" value="WD40/YVTN_repeat-like_dom_sf"/>
</dbReference>
<dbReference type="InterPro" id="IPR019775">
    <property type="entry name" value="WD40_repeat_CS"/>
</dbReference>
<comment type="function">
    <text evidence="10">Functions as component of the Arp2/3 complex which is involved in regulation of actin polymerization and together with an activating nucleation-promoting factor (NPF) mediates the formation of branched actin networks.</text>
</comment>
<evidence type="ECO:0000256" key="7">
    <source>
        <dbReference type="ARBA" id="ARBA00023203"/>
    </source>
</evidence>
<keyword evidence="7 10" id="KW-0009">Actin-binding</keyword>
<dbReference type="PROSITE" id="PS00678">
    <property type="entry name" value="WD_REPEATS_1"/>
    <property type="match status" value="1"/>
</dbReference>
<dbReference type="PANTHER" id="PTHR10709:SF2">
    <property type="entry name" value="ACTIN-RELATED PROTEIN 2_3 COMPLEX SUBUNIT"/>
    <property type="match status" value="1"/>
</dbReference>
<dbReference type="EMBL" id="CAIIXF020000009">
    <property type="protein sequence ID" value="CAH1795131.1"/>
    <property type="molecule type" value="Genomic_DNA"/>
</dbReference>
<evidence type="ECO:0000256" key="8">
    <source>
        <dbReference type="ARBA" id="ARBA00023212"/>
    </source>
</evidence>
<dbReference type="PIRSF" id="PIRSF038093">
    <property type="entry name" value="ARP2/3_su1"/>
    <property type="match status" value="1"/>
</dbReference>
<dbReference type="InterPro" id="IPR036322">
    <property type="entry name" value="WD40_repeat_dom_sf"/>
</dbReference>
<dbReference type="InterPro" id="IPR001680">
    <property type="entry name" value="WD40_rpt"/>
</dbReference>
<dbReference type="Gene3D" id="2.130.10.10">
    <property type="entry name" value="YVTN repeat-like/Quinoprotein amine dehydrogenase"/>
    <property type="match status" value="1"/>
</dbReference>
<dbReference type="PANTHER" id="PTHR10709">
    <property type="entry name" value="ACTIN-RELATED PROTEIN 2/3 COMPLEX SUBUNIT 1"/>
    <property type="match status" value="1"/>
</dbReference>
<evidence type="ECO:0000256" key="10">
    <source>
        <dbReference type="PIRNR" id="PIRNR038093"/>
    </source>
</evidence>
<organism evidence="11 12">
    <name type="scientific">Owenia fusiformis</name>
    <name type="common">Polychaete worm</name>
    <dbReference type="NCBI Taxonomy" id="6347"/>
    <lineage>
        <taxon>Eukaryota</taxon>
        <taxon>Metazoa</taxon>
        <taxon>Spiralia</taxon>
        <taxon>Lophotrochozoa</taxon>
        <taxon>Annelida</taxon>
        <taxon>Polychaeta</taxon>
        <taxon>Sedentaria</taxon>
        <taxon>Canalipalpata</taxon>
        <taxon>Sabellida</taxon>
        <taxon>Oweniida</taxon>
        <taxon>Oweniidae</taxon>
        <taxon>Owenia</taxon>
    </lineage>
</organism>
<evidence type="ECO:0000256" key="6">
    <source>
        <dbReference type="ARBA" id="ARBA00022737"/>
    </source>
</evidence>
<sequence>MAVAHSFGTDPITCHAWNKDRSQIAVCPNSSNVIIYTLRAGRWEETAVLKEHTQRVTGIDWAVNSNLIVTCSADRNAYVWNLRDGEWKPTLVILRINRAATCVKWSPKENKFAVGSGARLISVCYFEKENDWWVSKHIKKPIRSTVTSIDWHPNNILIGCGSTDFKARVFSAYIKDIEDKPTATVWGKKMTFGNLMAEFSNGGGGWVHYVAFSASGDKLAWVGHDASVSVVDSNKEMLMATAKTAFLPFMCCEWVSENSLVVAGHSCNPMLFLHDDRGQMQFLHKLDVEKQSEGGKINAMKRFQMMDKQADESVDKKLGTVHQNSITGISIHSGSKASTQKFATVGVDGQMCLWDFKTLESSIAGLRLQ</sequence>
<evidence type="ECO:0000256" key="3">
    <source>
        <dbReference type="ARBA" id="ARBA00006260"/>
    </source>
</evidence>
<dbReference type="GO" id="GO:0051015">
    <property type="term" value="F:actin filament binding"/>
    <property type="evidence" value="ECO:0007669"/>
    <property type="project" value="TreeGrafter"/>
</dbReference>
<dbReference type="SUPFAM" id="SSF50978">
    <property type="entry name" value="WD40 repeat-like"/>
    <property type="match status" value="1"/>
</dbReference>
<dbReference type="PROSITE" id="PS50294">
    <property type="entry name" value="WD_REPEATS_REGION"/>
    <property type="match status" value="1"/>
</dbReference>
<keyword evidence="4 10" id="KW-0963">Cytoplasm</keyword>
<evidence type="ECO:0000256" key="9">
    <source>
        <dbReference type="ARBA" id="ARBA00023242"/>
    </source>
</evidence>
<dbReference type="InterPro" id="IPR017383">
    <property type="entry name" value="ARPC1"/>
</dbReference>
<dbReference type="Pfam" id="PF00400">
    <property type="entry name" value="WD40"/>
    <property type="match status" value="2"/>
</dbReference>
<evidence type="ECO:0000313" key="11">
    <source>
        <dbReference type="EMBL" id="CAH1795131.1"/>
    </source>
</evidence>
<name>A0A8J1UAG7_OWEFU</name>
<dbReference type="SMART" id="SM00320">
    <property type="entry name" value="WD40"/>
    <property type="match status" value="5"/>
</dbReference>
<evidence type="ECO:0000256" key="4">
    <source>
        <dbReference type="ARBA" id="ARBA00022490"/>
    </source>
</evidence>
<evidence type="ECO:0000256" key="2">
    <source>
        <dbReference type="ARBA" id="ARBA00004245"/>
    </source>
</evidence>
<evidence type="ECO:0000256" key="1">
    <source>
        <dbReference type="ARBA" id="ARBA00004123"/>
    </source>
</evidence>
<dbReference type="GO" id="GO:0005885">
    <property type="term" value="C:Arp2/3 protein complex"/>
    <property type="evidence" value="ECO:0007669"/>
    <property type="project" value="UniProtKB-UniRule"/>
</dbReference>
<evidence type="ECO:0000313" key="12">
    <source>
        <dbReference type="Proteomes" id="UP000749559"/>
    </source>
</evidence>
<keyword evidence="12" id="KW-1185">Reference proteome</keyword>
<evidence type="ECO:0000256" key="5">
    <source>
        <dbReference type="ARBA" id="ARBA00022574"/>
    </source>
</evidence>
<comment type="caution">
    <text evidence="11">The sequence shown here is derived from an EMBL/GenBank/DDBJ whole genome shotgun (WGS) entry which is preliminary data.</text>
</comment>
<accession>A0A8J1UAG7</accession>
<dbReference type="PROSITE" id="PS50082">
    <property type="entry name" value="WD_REPEATS_2"/>
    <property type="match status" value="1"/>
</dbReference>
<comment type="subcellular location">
    <subcellularLocation>
        <location evidence="2">Cytoplasm</location>
        <location evidence="2">Cytoskeleton</location>
    </subcellularLocation>
    <subcellularLocation>
        <location evidence="1">Nucleus</location>
    </subcellularLocation>
</comment>
<reference evidence="11" key="1">
    <citation type="submission" date="2022-03" db="EMBL/GenBank/DDBJ databases">
        <authorList>
            <person name="Martin C."/>
        </authorList>
    </citation>
    <scope>NUCLEOTIDE SEQUENCE</scope>
</reference>
<proteinExistence type="inferred from homology"/>
<dbReference type="OrthoDB" id="406844at2759"/>
<keyword evidence="6" id="KW-0677">Repeat</keyword>
<protein>
    <recommendedName>
        <fullName evidence="10">Actin-related protein 2/3 complex subunit</fullName>
    </recommendedName>
</protein>
<keyword evidence="9" id="KW-0539">Nucleus</keyword>
<keyword evidence="8 10" id="KW-0206">Cytoskeleton</keyword>
<dbReference type="FunFam" id="2.130.10.10:FF:000030">
    <property type="entry name" value="Actin-related protein 2/3 complex subunit"/>
    <property type="match status" value="1"/>
</dbReference>
<dbReference type="Proteomes" id="UP000749559">
    <property type="component" value="Unassembled WGS sequence"/>
</dbReference>
<keyword evidence="5" id="KW-0853">WD repeat</keyword>
<dbReference type="GO" id="GO:0034314">
    <property type="term" value="P:Arp2/3 complex-mediated actin nucleation"/>
    <property type="evidence" value="ECO:0007669"/>
    <property type="project" value="UniProtKB-UniRule"/>
</dbReference>
<comment type="similarity">
    <text evidence="3 10">Belongs to the WD repeat ARPC1 family.</text>
</comment>
<dbReference type="AlphaFoldDB" id="A0A8J1UAG7"/>
<gene>
    <name evidence="11" type="ORF">OFUS_LOCUS19711</name>
</gene>
<dbReference type="GO" id="GO:0005634">
    <property type="term" value="C:nucleus"/>
    <property type="evidence" value="ECO:0007669"/>
    <property type="project" value="UniProtKB-SubCell"/>
</dbReference>